<evidence type="ECO:0000259" key="1">
    <source>
        <dbReference type="Pfam" id="PF03190"/>
    </source>
</evidence>
<dbReference type="CDD" id="cd02955">
    <property type="entry name" value="SSP411"/>
    <property type="match status" value="1"/>
</dbReference>
<dbReference type="Proteomes" id="UP000317155">
    <property type="component" value="Unassembled WGS sequence"/>
</dbReference>
<proteinExistence type="predicted"/>
<dbReference type="GO" id="GO:0005975">
    <property type="term" value="P:carbohydrate metabolic process"/>
    <property type="evidence" value="ECO:0007669"/>
    <property type="project" value="InterPro"/>
</dbReference>
<dbReference type="SUPFAM" id="SSF48208">
    <property type="entry name" value="Six-hairpin glycosidases"/>
    <property type="match status" value="1"/>
</dbReference>
<sequence length="700" mass="78475">MSKFPYDPANFPKVTLVNRLAEEKSPYLLQHAPNPVHWQPWDEATFALARRSNRPVFLSIGYATCHWCHVMERESFEDDEVAALLNAGFIPVKVDREERPDIDQTYMTVCQMMTGQGGWPLTLVLTPEKEPFFAATYLPRESRPGQPGLIYLLQRIAEAWRGDESGIRHSAGQLCQALADIRDPKREAQPLNDAPLRRALDEYRRDYDADWGGFGAAPKFPAPHNLSLLVRLARRFDHPEATAMVLHTLRAIRQGGVYDQLGYGLHRYAVDRQWHIPHFEKMLYDQATFILAAVEAYQATGAEDLLATARDTAAYLLAELVDDLGAFHCGEDADSEGAEGTYYLWRNEEIEAILGREDAVLFFAAYGLEGEKGLREGMVLRQALPFEALATSPKLDLATLTARLDQARRQLLAVRQKRVRPFRDDKILVAWNGLAIAALARLGAVTGDIELIQAARRAAVFIGTHLRRSDGRLLRRWRENQAAIPGFLEDYAFFAWGRLELFLADFREKDLDDALTLTKEMLKLFDDGQGGLFDEASDAEEILDRSCNPMDGALPSGSSVAAANLLRLGRLLERRDLEARGETLLKKGMAEFVKHPRAYAQQLCALDLALSPPLEIVLAASSESSEVRSMLDAVRRRFLPEGFLLLHSPDTDEGTKRIPFLGGKTAKDGEARAYLCRDRSCRAPVVGLQAFQILLDEIDS</sequence>
<evidence type="ECO:0000313" key="3">
    <source>
        <dbReference type="Proteomes" id="UP000317155"/>
    </source>
</evidence>
<feature type="domain" description="Spermatogenesis-associated protein 20-like TRX" evidence="1">
    <location>
        <begin position="18"/>
        <end position="178"/>
    </location>
</feature>
<dbReference type="SUPFAM" id="SSF52833">
    <property type="entry name" value="Thioredoxin-like"/>
    <property type="match status" value="1"/>
</dbReference>
<dbReference type="Gene3D" id="1.50.10.20">
    <property type="match status" value="1"/>
</dbReference>
<organism evidence="2 3">
    <name type="scientific">Trichloromonas acetexigens</name>
    <dbReference type="NCBI Taxonomy" id="38815"/>
    <lineage>
        <taxon>Bacteria</taxon>
        <taxon>Pseudomonadati</taxon>
        <taxon>Thermodesulfobacteriota</taxon>
        <taxon>Desulfuromonadia</taxon>
        <taxon>Desulfuromonadales</taxon>
        <taxon>Trichloromonadaceae</taxon>
        <taxon>Trichloromonas</taxon>
    </lineage>
</organism>
<reference evidence="2 3" key="1">
    <citation type="submission" date="2019-07" db="EMBL/GenBank/DDBJ databases">
        <title>Insights of Desulfuromonas acetexigens electromicrobiology.</title>
        <authorList>
            <person name="Katuri K."/>
            <person name="Sapireddy V."/>
            <person name="Shaw D.R."/>
            <person name="Saikaly P."/>
        </authorList>
    </citation>
    <scope>NUCLEOTIDE SEQUENCE [LARGE SCALE GENOMIC DNA]</scope>
    <source>
        <strain evidence="2 3">2873</strain>
    </source>
</reference>
<dbReference type="Pfam" id="PF03190">
    <property type="entry name" value="Thioredox_DsbH"/>
    <property type="match status" value="1"/>
</dbReference>
<dbReference type="AlphaFoldDB" id="A0A550JL94"/>
<dbReference type="PANTHER" id="PTHR42899:SF1">
    <property type="entry name" value="SPERMATOGENESIS-ASSOCIATED PROTEIN 20"/>
    <property type="match status" value="1"/>
</dbReference>
<accession>A0A550JL94</accession>
<dbReference type="EMBL" id="VJVV01000001">
    <property type="protein sequence ID" value="TRO83984.1"/>
    <property type="molecule type" value="Genomic_DNA"/>
</dbReference>
<dbReference type="PANTHER" id="PTHR42899">
    <property type="entry name" value="SPERMATOGENESIS-ASSOCIATED PROTEIN 20"/>
    <property type="match status" value="1"/>
</dbReference>
<dbReference type="InterPro" id="IPR036249">
    <property type="entry name" value="Thioredoxin-like_sf"/>
</dbReference>
<evidence type="ECO:0000313" key="2">
    <source>
        <dbReference type="EMBL" id="TRO83984.1"/>
    </source>
</evidence>
<gene>
    <name evidence="2" type="ORF">FL622_02045</name>
</gene>
<dbReference type="Gene3D" id="3.40.30.10">
    <property type="entry name" value="Glutaredoxin"/>
    <property type="match status" value="1"/>
</dbReference>
<comment type="caution">
    <text evidence="2">The sequence shown here is derived from an EMBL/GenBank/DDBJ whole genome shotgun (WGS) entry which is preliminary data.</text>
</comment>
<dbReference type="InterPro" id="IPR024705">
    <property type="entry name" value="Ssp411"/>
</dbReference>
<dbReference type="InterPro" id="IPR004879">
    <property type="entry name" value="Ssp411-like_TRX"/>
</dbReference>
<dbReference type="OrthoDB" id="9762614at2"/>
<keyword evidence="3" id="KW-1185">Reference proteome</keyword>
<dbReference type="PIRSF" id="PIRSF006402">
    <property type="entry name" value="UCP006402_thioredoxin"/>
    <property type="match status" value="1"/>
</dbReference>
<dbReference type="RefSeq" id="WP_092052986.1">
    <property type="nucleotide sequence ID" value="NZ_FOJJ01000001.1"/>
</dbReference>
<protein>
    <submittedName>
        <fullName evidence="2">Thioredoxin domain-containing protein</fullName>
    </submittedName>
</protein>
<name>A0A550JL94_9BACT</name>
<dbReference type="InterPro" id="IPR008928">
    <property type="entry name" value="6-hairpin_glycosidase_sf"/>
</dbReference>